<dbReference type="AlphaFoldDB" id="A0A397T0T3"/>
<evidence type="ECO:0000313" key="3">
    <source>
        <dbReference type="EMBL" id="RIA91928.1"/>
    </source>
</evidence>
<feature type="transmembrane region" description="Helical" evidence="1">
    <location>
        <begin position="23"/>
        <end position="56"/>
    </location>
</feature>
<keyword evidence="1" id="KW-0812">Transmembrane</keyword>
<dbReference type="InterPro" id="IPR025164">
    <property type="entry name" value="Toastrack_DUF4097"/>
</dbReference>
<organism evidence="3 4">
    <name type="scientific">Glomus cerebriforme</name>
    <dbReference type="NCBI Taxonomy" id="658196"/>
    <lineage>
        <taxon>Eukaryota</taxon>
        <taxon>Fungi</taxon>
        <taxon>Fungi incertae sedis</taxon>
        <taxon>Mucoromycota</taxon>
        <taxon>Glomeromycotina</taxon>
        <taxon>Glomeromycetes</taxon>
        <taxon>Glomerales</taxon>
        <taxon>Glomeraceae</taxon>
        <taxon>Glomus</taxon>
    </lineage>
</organism>
<feature type="domain" description="DUF4097" evidence="2">
    <location>
        <begin position="103"/>
        <end position="337"/>
    </location>
</feature>
<proteinExistence type="predicted"/>
<keyword evidence="1" id="KW-1133">Transmembrane helix</keyword>
<comment type="caution">
    <text evidence="3">The sequence shown here is derived from an EMBL/GenBank/DDBJ whole genome shotgun (WGS) entry which is preliminary data.</text>
</comment>
<evidence type="ECO:0000313" key="4">
    <source>
        <dbReference type="Proteomes" id="UP000265703"/>
    </source>
</evidence>
<gene>
    <name evidence="3" type="ORF">C1645_766341</name>
</gene>
<protein>
    <recommendedName>
        <fullName evidence="2">DUF4097 domain-containing protein</fullName>
    </recommendedName>
</protein>
<dbReference type="Proteomes" id="UP000265703">
    <property type="component" value="Unassembled WGS sequence"/>
</dbReference>
<dbReference type="OrthoDB" id="2440524at2759"/>
<keyword evidence="1" id="KW-0472">Membrane</keyword>
<accession>A0A397T0T3</accession>
<keyword evidence="4" id="KW-1185">Reference proteome</keyword>
<dbReference type="EMBL" id="QKYT01000139">
    <property type="protein sequence ID" value="RIA91928.1"/>
    <property type="molecule type" value="Genomic_DNA"/>
</dbReference>
<dbReference type="Pfam" id="PF13349">
    <property type="entry name" value="DUF4097"/>
    <property type="match status" value="1"/>
</dbReference>
<evidence type="ECO:0000259" key="2">
    <source>
        <dbReference type="Pfam" id="PF13349"/>
    </source>
</evidence>
<name>A0A397T0T3_9GLOM</name>
<sequence length="338" mass="36242">MSSTKVSSYETPTEQHNIKSRGIVTGCICTPILMACGIFCCLIVITIVILAVILAVNVNACSNLSKSVDINTITPSVYTYDPNAFPTFNFNSFNNILTKTGQIYVTQSNSTSDTNITVSVRIAATRDESITVKEENDDSTKKIFIQRADTFKGSLAWIGYLSLPPRCILAKVEVVLPQTIPSTTSIDTDVNDIVFDANSVPYSQMNAKTINGDINVNNFAVGNLTLNTYNGGITGSVSGIINQLIATTNNGKIQLNVLVNFNATNPNIETTNSNGDIQLSFSSSFNGNYDAKTDLGKVTIINASPETNEDKRKAGKVGNNGNGSLITTTKSGNINITF</sequence>
<evidence type="ECO:0000256" key="1">
    <source>
        <dbReference type="SAM" id="Phobius"/>
    </source>
</evidence>
<reference evidence="3 4" key="1">
    <citation type="submission" date="2018-06" db="EMBL/GenBank/DDBJ databases">
        <title>Comparative genomics reveals the genomic features of Rhizophagus irregularis, R. cerebriforme, R. diaphanum and Gigaspora rosea, and their symbiotic lifestyle signature.</title>
        <authorList>
            <person name="Morin E."/>
            <person name="San Clemente H."/>
            <person name="Chen E.C.H."/>
            <person name="De La Providencia I."/>
            <person name="Hainaut M."/>
            <person name="Kuo A."/>
            <person name="Kohler A."/>
            <person name="Murat C."/>
            <person name="Tang N."/>
            <person name="Roy S."/>
            <person name="Loubradou J."/>
            <person name="Henrissat B."/>
            <person name="Grigoriev I.V."/>
            <person name="Corradi N."/>
            <person name="Roux C."/>
            <person name="Martin F.M."/>
        </authorList>
    </citation>
    <scope>NUCLEOTIDE SEQUENCE [LARGE SCALE GENOMIC DNA]</scope>
    <source>
        <strain evidence="3 4">DAOM 227022</strain>
    </source>
</reference>